<accession>A0A6G5QJ34</accession>
<dbReference type="PANTHER" id="PTHR11808:SF15">
    <property type="entry name" value="CYSTATHIONINE GAMMA-LYASE"/>
    <property type="match status" value="1"/>
</dbReference>
<dbReference type="PIRSF" id="PIRSF001434">
    <property type="entry name" value="CGS"/>
    <property type="match status" value="1"/>
</dbReference>
<proteinExistence type="inferred from homology"/>
<organism evidence="6 7">
    <name type="scientific">Campylobacter mucosalis CCUG 21559</name>
    <dbReference type="NCBI Taxonomy" id="1032067"/>
    <lineage>
        <taxon>Bacteria</taxon>
        <taxon>Pseudomonadati</taxon>
        <taxon>Campylobacterota</taxon>
        <taxon>Epsilonproteobacteria</taxon>
        <taxon>Campylobacterales</taxon>
        <taxon>Campylobacteraceae</taxon>
        <taxon>Campylobacter</taxon>
    </lineage>
</organism>
<gene>
    <name evidence="6" type="primary">metC</name>
    <name evidence="6" type="ORF">CMUC_1877</name>
</gene>
<dbReference type="InterPro" id="IPR000277">
    <property type="entry name" value="Cys/Met-Metab_PyrdxlP-dep_enz"/>
</dbReference>
<evidence type="ECO:0000256" key="2">
    <source>
        <dbReference type="ARBA" id="ARBA00009077"/>
    </source>
</evidence>
<dbReference type="GO" id="GO:0003962">
    <property type="term" value="F:cystathionine gamma-synthase activity"/>
    <property type="evidence" value="ECO:0007669"/>
    <property type="project" value="TreeGrafter"/>
</dbReference>
<dbReference type="InterPro" id="IPR015424">
    <property type="entry name" value="PyrdxlP-dep_Trfase"/>
</dbReference>
<dbReference type="RefSeq" id="WP_171994273.1">
    <property type="nucleotide sequence ID" value="NZ_CP012542.1"/>
</dbReference>
<dbReference type="Gene3D" id="3.90.1150.10">
    <property type="entry name" value="Aspartate Aminotransferase, domain 1"/>
    <property type="match status" value="1"/>
</dbReference>
<name>A0A6G5QJ34_9BACT</name>
<feature type="modified residue" description="N6-(pyridoxal phosphate)lysine" evidence="4">
    <location>
        <position position="194"/>
    </location>
</feature>
<dbReference type="AlphaFoldDB" id="A0A6G5QJ34"/>
<keyword evidence="6" id="KW-0456">Lyase</keyword>
<comment type="cofactor">
    <cofactor evidence="1 5">
        <name>pyridoxal 5'-phosphate</name>
        <dbReference type="ChEBI" id="CHEBI:597326"/>
    </cofactor>
</comment>
<sequence length="380" mass="41862">MNLNTLLVKGICAHDDQHKAVVPPIYLSSTFAQDGLDEFGKFCYSRGLNPTTDAFETLFAKIEGVKHCISFSSGMAATTAVFHLLKSGDKVLLNNNVYGGTFRYAHNIFADSGIKYELVDGLNLLSENDLTPDVKMIFVETPSNPLLRVTDIKKIVDLAHKKGILVVADNTFLTPYFQKLFDFGVDVVVYSATKYIGGHADVIAGIATTNNEALGEKLRFIKNTLGSNLSPTDAYSLIRGLKTLSVRFDRQMQNTHKIIEFLKSNEAIDAVHYAGSYSDYEDKIQKSQASDIGALISIELNENYDYKKFVKSLKLFDLAVSLGGVESLVCQPSSMTHESYPAELQEKIGIKPNLLRLAIGVEDINDLIADLANAIKLSKK</sequence>
<dbReference type="InterPro" id="IPR015422">
    <property type="entry name" value="PyrdxlP-dep_Trfase_small"/>
</dbReference>
<dbReference type="PANTHER" id="PTHR11808">
    <property type="entry name" value="TRANS-SULFURATION ENZYME FAMILY MEMBER"/>
    <property type="match status" value="1"/>
</dbReference>
<dbReference type="SUPFAM" id="SSF53383">
    <property type="entry name" value="PLP-dependent transferases"/>
    <property type="match status" value="1"/>
</dbReference>
<evidence type="ECO:0000256" key="5">
    <source>
        <dbReference type="RuleBase" id="RU362118"/>
    </source>
</evidence>
<dbReference type="CDD" id="cd00614">
    <property type="entry name" value="CGS_like"/>
    <property type="match status" value="1"/>
</dbReference>
<reference evidence="6 7" key="1">
    <citation type="submission" date="2016-07" db="EMBL/GenBank/DDBJ databases">
        <title>Comparative genomics of the Campylobacter concisus group.</title>
        <authorList>
            <person name="Miller W.G."/>
            <person name="Yee E."/>
            <person name="Chapman M.H."/>
            <person name="Huynh S."/>
            <person name="Bono J.L."/>
            <person name="On S.L.W."/>
            <person name="StLeger J."/>
            <person name="Foster G."/>
            <person name="Parker C.T."/>
        </authorList>
    </citation>
    <scope>NUCLEOTIDE SEQUENCE [LARGE SCALE GENOMIC DNA]</scope>
    <source>
        <strain evidence="6 7">CCUG 21559</strain>
    </source>
</reference>
<dbReference type="GO" id="GO:0030170">
    <property type="term" value="F:pyridoxal phosphate binding"/>
    <property type="evidence" value="ECO:0007669"/>
    <property type="project" value="InterPro"/>
</dbReference>
<dbReference type="Pfam" id="PF01053">
    <property type="entry name" value="Cys_Met_Meta_PP"/>
    <property type="match status" value="1"/>
</dbReference>
<dbReference type="GO" id="GO:0005737">
    <property type="term" value="C:cytoplasm"/>
    <property type="evidence" value="ECO:0007669"/>
    <property type="project" value="TreeGrafter"/>
</dbReference>
<comment type="similarity">
    <text evidence="2 5">Belongs to the trans-sulfuration enzymes family.</text>
</comment>
<dbReference type="InterPro" id="IPR015421">
    <property type="entry name" value="PyrdxlP-dep_Trfase_major"/>
</dbReference>
<dbReference type="GO" id="GO:0004123">
    <property type="term" value="F:cystathionine gamma-lyase activity"/>
    <property type="evidence" value="ECO:0007669"/>
    <property type="project" value="TreeGrafter"/>
</dbReference>
<protein>
    <submittedName>
        <fullName evidence="6">Cystathionine-beta-lyase</fullName>
        <ecNumber evidence="6">4.4.1.8</ecNumber>
    </submittedName>
</protein>
<dbReference type="Proteomes" id="UP000503264">
    <property type="component" value="Chromosome"/>
</dbReference>
<dbReference type="FunFam" id="3.40.640.10:FF:000009">
    <property type="entry name" value="Cystathionine gamma-synthase homolog"/>
    <property type="match status" value="1"/>
</dbReference>
<dbReference type="GO" id="GO:0019343">
    <property type="term" value="P:cysteine biosynthetic process via cystathionine"/>
    <property type="evidence" value="ECO:0007669"/>
    <property type="project" value="TreeGrafter"/>
</dbReference>
<evidence type="ECO:0000256" key="1">
    <source>
        <dbReference type="ARBA" id="ARBA00001933"/>
    </source>
</evidence>
<evidence type="ECO:0000256" key="4">
    <source>
        <dbReference type="PIRSR" id="PIRSR001434-2"/>
    </source>
</evidence>
<keyword evidence="3 4" id="KW-0663">Pyridoxal phosphate</keyword>
<keyword evidence="7" id="KW-1185">Reference proteome</keyword>
<dbReference type="EC" id="4.4.1.8" evidence="6"/>
<evidence type="ECO:0000313" key="7">
    <source>
        <dbReference type="Proteomes" id="UP000503264"/>
    </source>
</evidence>
<dbReference type="Gene3D" id="3.40.640.10">
    <property type="entry name" value="Type I PLP-dependent aspartate aminotransferase-like (Major domain)"/>
    <property type="match status" value="1"/>
</dbReference>
<dbReference type="EMBL" id="CP012542">
    <property type="protein sequence ID" value="QCD45624.1"/>
    <property type="molecule type" value="Genomic_DNA"/>
</dbReference>
<evidence type="ECO:0000313" key="6">
    <source>
        <dbReference type="EMBL" id="QCD45624.1"/>
    </source>
</evidence>
<dbReference type="GO" id="GO:0019346">
    <property type="term" value="P:transsulfuration"/>
    <property type="evidence" value="ECO:0007669"/>
    <property type="project" value="InterPro"/>
</dbReference>
<evidence type="ECO:0000256" key="3">
    <source>
        <dbReference type="ARBA" id="ARBA00022898"/>
    </source>
</evidence>